<proteinExistence type="predicted"/>
<protein>
    <submittedName>
        <fullName evidence="1">Uncharacterized protein</fullName>
    </submittedName>
</protein>
<organism evidence="1">
    <name type="scientific">marine sediment metagenome</name>
    <dbReference type="NCBI Taxonomy" id="412755"/>
    <lineage>
        <taxon>unclassified sequences</taxon>
        <taxon>metagenomes</taxon>
        <taxon>ecological metagenomes</taxon>
    </lineage>
</organism>
<gene>
    <name evidence="1" type="ORF">S01H4_61231</name>
</gene>
<evidence type="ECO:0000313" key="1">
    <source>
        <dbReference type="EMBL" id="GAH09185.1"/>
    </source>
</evidence>
<name>X1DLN2_9ZZZZ</name>
<comment type="caution">
    <text evidence="1">The sequence shown here is derived from an EMBL/GenBank/DDBJ whole genome shotgun (WGS) entry which is preliminary data.</text>
</comment>
<dbReference type="EMBL" id="BART01036261">
    <property type="protein sequence ID" value="GAH09185.1"/>
    <property type="molecule type" value="Genomic_DNA"/>
</dbReference>
<sequence length="44" mass="5279">MATYLDMHMVEIKEMLLRVESGYSIRSIFKSLKSAWESHKKLYK</sequence>
<reference evidence="1" key="1">
    <citation type="journal article" date="2014" name="Front. Microbiol.">
        <title>High frequency of phylogenetically diverse reductive dehalogenase-homologous genes in deep subseafloor sedimentary metagenomes.</title>
        <authorList>
            <person name="Kawai M."/>
            <person name="Futagami T."/>
            <person name="Toyoda A."/>
            <person name="Takaki Y."/>
            <person name="Nishi S."/>
            <person name="Hori S."/>
            <person name="Arai W."/>
            <person name="Tsubouchi T."/>
            <person name="Morono Y."/>
            <person name="Uchiyama I."/>
            <person name="Ito T."/>
            <person name="Fujiyama A."/>
            <person name="Inagaki F."/>
            <person name="Takami H."/>
        </authorList>
    </citation>
    <scope>NUCLEOTIDE SEQUENCE</scope>
    <source>
        <strain evidence="1">Expedition CK06-06</strain>
    </source>
</reference>
<accession>X1DLN2</accession>
<dbReference type="AlphaFoldDB" id="X1DLN2"/>